<protein>
    <submittedName>
        <fullName evidence="1">Uncharacterized protein</fullName>
    </submittedName>
</protein>
<dbReference type="Gramene" id="TVU49093">
    <property type="protein sequence ID" value="TVU49093"/>
    <property type="gene ID" value="EJB05_00384"/>
</dbReference>
<dbReference type="EMBL" id="RWGY01000002">
    <property type="protein sequence ID" value="TVU49093.1"/>
    <property type="molecule type" value="Genomic_DNA"/>
</dbReference>
<feature type="non-terminal residue" evidence="1">
    <location>
        <position position="157"/>
    </location>
</feature>
<dbReference type="Proteomes" id="UP000324897">
    <property type="component" value="Chromosome 6"/>
</dbReference>
<name>A0A5J9WLW2_9POAL</name>
<evidence type="ECO:0000313" key="1">
    <source>
        <dbReference type="EMBL" id="TVU49093.1"/>
    </source>
</evidence>
<feature type="non-terminal residue" evidence="1">
    <location>
        <position position="1"/>
    </location>
</feature>
<proteinExistence type="predicted"/>
<gene>
    <name evidence="1" type="ORF">EJB05_00384</name>
</gene>
<organism evidence="1 2">
    <name type="scientific">Eragrostis curvula</name>
    <name type="common">weeping love grass</name>
    <dbReference type="NCBI Taxonomy" id="38414"/>
    <lineage>
        <taxon>Eukaryota</taxon>
        <taxon>Viridiplantae</taxon>
        <taxon>Streptophyta</taxon>
        <taxon>Embryophyta</taxon>
        <taxon>Tracheophyta</taxon>
        <taxon>Spermatophyta</taxon>
        <taxon>Magnoliopsida</taxon>
        <taxon>Liliopsida</taxon>
        <taxon>Poales</taxon>
        <taxon>Poaceae</taxon>
        <taxon>PACMAD clade</taxon>
        <taxon>Chloridoideae</taxon>
        <taxon>Eragrostideae</taxon>
        <taxon>Eragrostidinae</taxon>
        <taxon>Eragrostis</taxon>
    </lineage>
</organism>
<accession>A0A5J9WLW2</accession>
<sequence length="157" mass="17496">TRVVRPPPWSWIGDWEDLLLCSVRARSGEEAAVPRPCQLLALLLNWRNISRVEPQLPSVSDYALIHPESVAPDKIGKFQRFLRQLCSPELFCSIDNFPTRLCKPSRSVASQIDLVPVEHDAVAGGRDGEIAVAVWVELAKLVIVRFGADKIKLTKSS</sequence>
<evidence type="ECO:0000313" key="2">
    <source>
        <dbReference type="Proteomes" id="UP000324897"/>
    </source>
</evidence>
<comment type="caution">
    <text evidence="1">The sequence shown here is derived from an EMBL/GenBank/DDBJ whole genome shotgun (WGS) entry which is preliminary data.</text>
</comment>
<reference evidence="1 2" key="1">
    <citation type="journal article" date="2019" name="Sci. Rep.">
        <title>A high-quality genome of Eragrostis curvula grass provides insights into Poaceae evolution and supports new strategies to enhance forage quality.</title>
        <authorList>
            <person name="Carballo J."/>
            <person name="Santos B.A.C.M."/>
            <person name="Zappacosta D."/>
            <person name="Garbus I."/>
            <person name="Selva J.P."/>
            <person name="Gallo C.A."/>
            <person name="Diaz A."/>
            <person name="Albertini E."/>
            <person name="Caccamo M."/>
            <person name="Echenique V."/>
        </authorList>
    </citation>
    <scope>NUCLEOTIDE SEQUENCE [LARGE SCALE GENOMIC DNA]</scope>
    <source>
        <strain evidence="2">cv. Victoria</strain>
        <tissue evidence="1">Leaf</tissue>
    </source>
</reference>
<keyword evidence="2" id="KW-1185">Reference proteome</keyword>
<dbReference type="AlphaFoldDB" id="A0A5J9WLW2"/>